<dbReference type="Proteomes" id="UP000001075">
    <property type="component" value="Unassembled WGS sequence"/>
</dbReference>
<dbReference type="InParanoid" id="G3ICB2"/>
<protein>
    <submittedName>
        <fullName evidence="1">Uncharacterized protein</fullName>
    </submittedName>
</protein>
<proteinExistence type="predicted"/>
<evidence type="ECO:0000313" key="2">
    <source>
        <dbReference type="Proteomes" id="UP000001075"/>
    </source>
</evidence>
<evidence type="ECO:0000313" key="1">
    <source>
        <dbReference type="EMBL" id="EGW08295.1"/>
    </source>
</evidence>
<dbReference type="AlphaFoldDB" id="G3ICB2"/>
<accession>G3ICB2</accession>
<dbReference type="EMBL" id="JH001905">
    <property type="protein sequence ID" value="EGW08295.1"/>
    <property type="molecule type" value="Genomic_DNA"/>
</dbReference>
<sequence>MPLIKLRLAAQRKDQSCRNADRNLCYPNLLHPNTWLSFGALQSVHPGCDPFHPSQHLNTEDSCLLLQRAVPTVSGNVC</sequence>
<reference evidence="2" key="1">
    <citation type="journal article" date="2011" name="Nat. Biotechnol.">
        <title>The genomic sequence of the Chinese hamster ovary (CHO)-K1 cell line.</title>
        <authorList>
            <person name="Xu X."/>
            <person name="Nagarajan H."/>
            <person name="Lewis N.E."/>
            <person name="Pan S."/>
            <person name="Cai Z."/>
            <person name="Liu X."/>
            <person name="Chen W."/>
            <person name="Xie M."/>
            <person name="Wang W."/>
            <person name="Hammond S."/>
            <person name="Andersen M.R."/>
            <person name="Neff N."/>
            <person name="Passarelli B."/>
            <person name="Koh W."/>
            <person name="Fan H.C."/>
            <person name="Wang J."/>
            <person name="Gui Y."/>
            <person name="Lee K.H."/>
            <person name="Betenbaugh M.J."/>
            <person name="Quake S.R."/>
            <person name="Famili I."/>
            <person name="Palsson B.O."/>
            <person name="Wang J."/>
        </authorList>
    </citation>
    <scope>NUCLEOTIDE SEQUENCE [LARGE SCALE GENOMIC DNA]</scope>
    <source>
        <strain evidence="2">CHO K1 cell line</strain>
    </source>
</reference>
<name>G3ICB2_CRIGR</name>
<organism evidence="1 2">
    <name type="scientific">Cricetulus griseus</name>
    <name type="common">Chinese hamster</name>
    <name type="synonym">Cricetulus barabensis griseus</name>
    <dbReference type="NCBI Taxonomy" id="10029"/>
    <lineage>
        <taxon>Eukaryota</taxon>
        <taxon>Metazoa</taxon>
        <taxon>Chordata</taxon>
        <taxon>Craniata</taxon>
        <taxon>Vertebrata</taxon>
        <taxon>Euteleostomi</taxon>
        <taxon>Mammalia</taxon>
        <taxon>Eutheria</taxon>
        <taxon>Euarchontoglires</taxon>
        <taxon>Glires</taxon>
        <taxon>Rodentia</taxon>
        <taxon>Myomorpha</taxon>
        <taxon>Muroidea</taxon>
        <taxon>Cricetidae</taxon>
        <taxon>Cricetinae</taxon>
        <taxon>Cricetulus</taxon>
    </lineage>
</organism>
<gene>
    <name evidence="1" type="ORF">I79_021305</name>
</gene>